<evidence type="ECO:0008006" key="4">
    <source>
        <dbReference type="Google" id="ProtNLM"/>
    </source>
</evidence>
<dbReference type="Pfam" id="PF19577">
    <property type="entry name" value="DcaP"/>
    <property type="match status" value="1"/>
</dbReference>
<reference evidence="2 3" key="1">
    <citation type="journal article" date="2012" name="J. Bacteriol.">
        <title>Complete Genome Sequence of the BTEX-Degrading Bacterium Pseudoxanthomonas spadix BD-a59.</title>
        <authorList>
            <person name="Lee S.H."/>
            <person name="Jin H.M."/>
            <person name="Lee H.J."/>
            <person name="Kim J.M."/>
            <person name="Jeon C.O."/>
        </authorList>
    </citation>
    <scope>NUCLEOTIDE SEQUENCE [LARGE SCALE GENOMIC DNA]</scope>
    <source>
        <strain evidence="2 3">BD-a59</strain>
    </source>
</reference>
<dbReference type="SUPFAM" id="SSF56935">
    <property type="entry name" value="Porins"/>
    <property type="match status" value="1"/>
</dbReference>
<accession>G7USS9</accession>
<evidence type="ECO:0000313" key="3">
    <source>
        <dbReference type="Proteomes" id="UP000005870"/>
    </source>
</evidence>
<dbReference type="STRING" id="1045855.DSC_00685"/>
<dbReference type="HOGENOM" id="CLU_038666_0_0_6"/>
<dbReference type="KEGG" id="psd:DSC_00685"/>
<keyword evidence="3" id="KW-1185">Reference proteome</keyword>
<dbReference type="Proteomes" id="UP000005870">
    <property type="component" value="Chromosome"/>
</dbReference>
<sequence length="431" mass="47068">MAQLEAQVQALLNAQQQQASQITQTQGQIAQTQGQISQTQTQLDEVRTRVAKVPAGKQPIQAQSIMAGAMPNTTFTFGGFIKMDGMYTDTSDGRIVDGSAGRLFYVPAAIPVAGAGADGGDGYTDFHAQFSRFNFSMDTVTDNGDKIKAYLEADMFGGGSNTFAGNETSTNTYALSLRHAYVSWNHWLAGQTWSNFMNAEVLPDAVDFLGPTDGVIFVRQAQLRYTNGGFSVALENPQTTMGAYRTGVRSNSGDSSLPDLTAKWQTKGDWGLFSVAALLRQFKYQDETDNGAALSVAGKFNLGKADDLRYQVNGGKGIGRYMALGLGPDTVVDADNDLHAQDGYGGWVAWRHLFSPKVRTNLYYAQALLDNDVEYTGYGVTERAQSWHANVIYSPYPKLDLGAELSWGQRQLEDDRSGDFKRIHTSVKYSF</sequence>
<organism evidence="2 3">
    <name type="scientific">Pseudoxanthomonas spadix (strain BD-a59)</name>
    <dbReference type="NCBI Taxonomy" id="1045855"/>
    <lineage>
        <taxon>Bacteria</taxon>
        <taxon>Pseudomonadati</taxon>
        <taxon>Pseudomonadota</taxon>
        <taxon>Gammaproteobacteria</taxon>
        <taxon>Lysobacterales</taxon>
        <taxon>Lysobacteraceae</taxon>
        <taxon>Pseudoxanthomonas</taxon>
    </lineage>
</organism>
<proteinExistence type="predicted"/>
<name>G7USS9_PSEUP</name>
<feature type="coiled-coil region" evidence="1">
    <location>
        <begin position="1"/>
        <end position="49"/>
    </location>
</feature>
<protein>
    <recommendedName>
        <fullName evidence="4">Porin</fullName>
    </recommendedName>
</protein>
<dbReference type="InterPro" id="IPR045748">
    <property type="entry name" value="DcaP"/>
</dbReference>
<evidence type="ECO:0000313" key="2">
    <source>
        <dbReference type="EMBL" id="AER54790.1"/>
    </source>
</evidence>
<gene>
    <name evidence="2" type="ordered locus">DSC_00685</name>
</gene>
<dbReference type="EMBL" id="CP003093">
    <property type="protein sequence ID" value="AER54790.1"/>
    <property type="molecule type" value="Genomic_DNA"/>
</dbReference>
<keyword evidence="1" id="KW-0175">Coiled coil</keyword>
<dbReference type="AlphaFoldDB" id="G7USS9"/>
<evidence type="ECO:0000256" key="1">
    <source>
        <dbReference type="SAM" id="Coils"/>
    </source>
</evidence>
<dbReference type="eggNOG" id="COG3203">
    <property type="taxonomic scope" value="Bacteria"/>
</dbReference>